<comment type="function">
    <text evidence="7">Mitochondrial ribosome (mitoribosome) assembly factor. Binds at the interface of the head and body domains of the mitochondrial small ribosomal subunit (mt-SSU), occluding the mRNA channel and preventing compaction of the head domain towards the body. Probable inactive methyltransferase: retains the characteristic folding and ability to bind S-adenosyl-L-methionine, but it probably lost its methyltransferase activity.</text>
</comment>
<organism evidence="9 10">
    <name type="scientific">Gymnopilus dilepis</name>
    <dbReference type="NCBI Taxonomy" id="231916"/>
    <lineage>
        <taxon>Eukaryota</taxon>
        <taxon>Fungi</taxon>
        <taxon>Dikarya</taxon>
        <taxon>Basidiomycota</taxon>
        <taxon>Agaricomycotina</taxon>
        <taxon>Agaricomycetes</taxon>
        <taxon>Agaricomycetidae</taxon>
        <taxon>Agaricales</taxon>
        <taxon>Agaricineae</taxon>
        <taxon>Hymenogastraceae</taxon>
        <taxon>Gymnopilus</taxon>
    </lineage>
</organism>
<evidence type="ECO:0000256" key="7">
    <source>
        <dbReference type="ARBA" id="ARBA00045681"/>
    </source>
</evidence>
<dbReference type="PANTHER" id="PTHR13184:SF5">
    <property type="entry name" value="METHYLTRANSFERASE-LIKE PROTEIN 17, MITOCHONDRIAL"/>
    <property type="match status" value="1"/>
</dbReference>
<evidence type="ECO:0000256" key="1">
    <source>
        <dbReference type="ARBA" id="ARBA00004173"/>
    </source>
</evidence>
<dbReference type="GO" id="GO:0046872">
    <property type="term" value="F:metal ion binding"/>
    <property type="evidence" value="ECO:0007669"/>
    <property type="project" value="UniProtKB-KW"/>
</dbReference>
<protein>
    <recommendedName>
        <fullName evidence="11">Rsm22-domain-containing protein</fullName>
    </recommendedName>
</protein>
<dbReference type="AlphaFoldDB" id="A0A409YT06"/>
<evidence type="ECO:0000256" key="3">
    <source>
        <dbReference type="ARBA" id="ARBA00022946"/>
    </source>
</evidence>
<sequence>MILRASLCARLRVGSSTLTRSLASSATTSPSPRLHGSPNAPLDLDPSYQALFNDIDIALTKSKVHPESAHRELEVVNEKAAFTSLELSSEDWSPFDDSVESVFEEHEDEREHRKSPAAQFGSDQISMVVLPSELQMSIQMLISEHDKSTLRSDSLRLFRSKDEGEGHDIWNTQYDTAYSSRKQASRHSIRDGTAFATIALPAHYSAISAVFHHLKRRLDPGFVVDRVIDWGAGTGSGLWASLYSFQNKTVEPDEPDEEARDRTVLSSSIKSYIGIDKREGLVSIGQKLLSNVSQGGLTVNWKKSYRPEDRTLREEGPNTIALSAFMLTAQPHSLAQKTLVQEMWDSGAHTIVLIDHSTKEGFEAIAHAREFILGLGKAEVDDPATALSDLHGAHVLAPCPHDRACPLLHSGGAPLVCGFQQRIQRPSFVRQTKHSGVGHEDVGYSYVIIRRGPRPPLSNTSVGRVGGIGKKEQQSKPVLAPMRELTVMTTKASDIPEAPMEETENVDTSLEDISLQNSTDLQAQLRQEAYQWPRLIFRPLKKSGHIILDSCTVEGKIMRLTIPKSQGKQPFYDARKSNWGDIFPHAPKNPPLVRYQPKTHRKGQPPSTGGDIGKRKDSFKERERPSYETVAEYVQEKKKRSRRDFARTRGDKVWSD</sequence>
<dbReference type="OrthoDB" id="421327at2759"/>
<keyword evidence="2" id="KW-0479">Metal-binding</keyword>
<feature type="region of interest" description="Disordered" evidence="8">
    <location>
        <begin position="583"/>
        <end position="656"/>
    </location>
</feature>
<dbReference type="GO" id="GO:0008168">
    <property type="term" value="F:methyltransferase activity"/>
    <property type="evidence" value="ECO:0007669"/>
    <property type="project" value="InterPro"/>
</dbReference>
<keyword evidence="10" id="KW-1185">Reference proteome</keyword>
<dbReference type="GO" id="GO:0005763">
    <property type="term" value="C:mitochondrial small ribosomal subunit"/>
    <property type="evidence" value="ECO:0007669"/>
    <property type="project" value="TreeGrafter"/>
</dbReference>
<dbReference type="GO" id="GO:0051536">
    <property type="term" value="F:iron-sulfur cluster binding"/>
    <property type="evidence" value="ECO:0007669"/>
    <property type="project" value="UniProtKB-KW"/>
</dbReference>
<evidence type="ECO:0000256" key="4">
    <source>
        <dbReference type="ARBA" id="ARBA00023004"/>
    </source>
</evidence>
<dbReference type="STRING" id="231916.A0A409YT06"/>
<evidence type="ECO:0000256" key="6">
    <source>
        <dbReference type="ARBA" id="ARBA00023128"/>
    </source>
</evidence>
<comment type="caution">
    <text evidence="9">The sequence shown here is derived from an EMBL/GenBank/DDBJ whole genome shotgun (WGS) entry which is preliminary data.</text>
</comment>
<dbReference type="FunCoup" id="A0A409YT06">
    <property type="interactions" value="45"/>
</dbReference>
<reference evidence="9 10" key="1">
    <citation type="journal article" date="2018" name="Evol. Lett.">
        <title>Horizontal gene cluster transfer increased hallucinogenic mushroom diversity.</title>
        <authorList>
            <person name="Reynolds H.T."/>
            <person name="Vijayakumar V."/>
            <person name="Gluck-Thaler E."/>
            <person name="Korotkin H.B."/>
            <person name="Matheny P.B."/>
            <person name="Slot J.C."/>
        </authorList>
    </citation>
    <scope>NUCLEOTIDE SEQUENCE [LARGE SCALE GENOMIC DNA]</scope>
    <source>
        <strain evidence="9 10">SRW20</strain>
    </source>
</reference>
<proteinExistence type="predicted"/>
<dbReference type="EMBL" id="NHYE01000373">
    <property type="protein sequence ID" value="PPR06141.1"/>
    <property type="molecule type" value="Genomic_DNA"/>
</dbReference>
<evidence type="ECO:0008006" key="11">
    <source>
        <dbReference type="Google" id="ProtNLM"/>
    </source>
</evidence>
<keyword evidence="4" id="KW-0408">Iron</keyword>
<keyword evidence="5" id="KW-0411">Iron-sulfur</keyword>
<dbReference type="PANTHER" id="PTHR13184">
    <property type="entry name" value="37S RIBOSOMAL PROTEIN S22"/>
    <property type="match status" value="1"/>
</dbReference>
<dbReference type="Pfam" id="PF09243">
    <property type="entry name" value="Rsm22"/>
    <property type="match status" value="2"/>
</dbReference>
<comment type="subcellular location">
    <subcellularLocation>
        <location evidence="1">Mitochondrion</location>
    </subcellularLocation>
</comment>
<feature type="compositionally biased region" description="Basic and acidic residues" evidence="8">
    <location>
        <begin position="612"/>
        <end position="626"/>
    </location>
</feature>
<keyword evidence="3" id="KW-0809">Transit peptide</keyword>
<dbReference type="InterPro" id="IPR015324">
    <property type="entry name" value="Ribosomal_Rsm22-like"/>
</dbReference>
<evidence type="ECO:0000256" key="8">
    <source>
        <dbReference type="SAM" id="MobiDB-lite"/>
    </source>
</evidence>
<name>A0A409YT06_9AGAR</name>
<accession>A0A409YT06</accession>
<dbReference type="Proteomes" id="UP000284706">
    <property type="component" value="Unassembled WGS sequence"/>
</dbReference>
<evidence type="ECO:0000256" key="5">
    <source>
        <dbReference type="ARBA" id="ARBA00023014"/>
    </source>
</evidence>
<feature type="compositionally biased region" description="Basic and acidic residues" evidence="8">
    <location>
        <begin position="643"/>
        <end position="656"/>
    </location>
</feature>
<evidence type="ECO:0000313" key="9">
    <source>
        <dbReference type="EMBL" id="PPR06141.1"/>
    </source>
</evidence>
<gene>
    <name evidence="9" type="ORF">CVT26_005363</name>
</gene>
<evidence type="ECO:0000256" key="2">
    <source>
        <dbReference type="ARBA" id="ARBA00022723"/>
    </source>
</evidence>
<dbReference type="GO" id="GO:0003735">
    <property type="term" value="F:structural constituent of ribosome"/>
    <property type="evidence" value="ECO:0007669"/>
    <property type="project" value="TreeGrafter"/>
</dbReference>
<dbReference type="InParanoid" id="A0A409YT06"/>
<dbReference type="InterPro" id="IPR052571">
    <property type="entry name" value="Mt_RNA_Methyltransferase"/>
</dbReference>
<dbReference type="GO" id="GO:0006412">
    <property type="term" value="P:translation"/>
    <property type="evidence" value="ECO:0007669"/>
    <property type="project" value="InterPro"/>
</dbReference>
<keyword evidence="6" id="KW-0496">Mitochondrion</keyword>
<evidence type="ECO:0000313" key="10">
    <source>
        <dbReference type="Proteomes" id="UP000284706"/>
    </source>
</evidence>
<feature type="region of interest" description="Disordered" evidence="8">
    <location>
        <begin position="19"/>
        <end position="40"/>
    </location>
</feature>
<feature type="compositionally biased region" description="Low complexity" evidence="8">
    <location>
        <begin position="19"/>
        <end position="33"/>
    </location>
</feature>